<dbReference type="eggNOG" id="ENOG5033YSH">
    <property type="taxonomic scope" value="Bacteria"/>
</dbReference>
<protein>
    <submittedName>
        <fullName evidence="1">Uncharacterized protein</fullName>
    </submittedName>
</protein>
<reference evidence="1 2" key="1">
    <citation type="submission" date="2012-12" db="EMBL/GenBank/DDBJ databases">
        <title>Whole genome shotgun sequence of Gordonia aichiensis NBRC 108223.</title>
        <authorList>
            <person name="Isaki-Nakamura S."/>
            <person name="Hosoyama A."/>
            <person name="Tsuchikane K."/>
            <person name="Ando Y."/>
            <person name="Baba S."/>
            <person name="Ohji S."/>
            <person name="Hamada M."/>
            <person name="Tamura T."/>
            <person name="Yamazoe A."/>
            <person name="Yamazaki S."/>
            <person name="Fujita N."/>
        </authorList>
    </citation>
    <scope>NUCLEOTIDE SEQUENCE [LARGE SCALE GENOMIC DNA]</scope>
    <source>
        <strain evidence="1 2">NBRC 108223</strain>
    </source>
</reference>
<dbReference type="AlphaFoldDB" id="L7KG32"/>
<dbReference type="EMBL" id="BANR01000003">
    <property type="protein sequence ID" value="GAC47554.1"/>
    <property type="molecule type" value="Genomic_DNA"/>
</dbReference>
<dbReference type="STRING" id="1220583.GOACH_03_05770"/>
<comment type="caution">
    <text evidence="1">The sequence shown here is derived from an EMBL/GenBank/DDBJ whole genome shotgun (WGS) entry which is preliminary data.</text>
</comment>
<name>L7KG32_9ACTN</name>
<organism evidence="1 2">
    <name type="scientific">Gordonia aichiensis NBRC 108223</name>
    <dbReference type="NCBI Taxonomy" id="1220583"/>
    <lineage>
        <taxon>Bacteria</taxon>
        <taxon>Bacillati</taxon>
        <taxon>Actinomycetota</taxon>
        <taxon>Actinomycetes</taxon>
        <taxon>Mycobacteriales</taxon>
        <taxon>Gordoniaceae</taxon>
        <taxon>Gordonia</taxon>
    </lineage>
</organism>
<gene>
    <name evidence="1" type="ORF">GOACH_03_05770</name>
</gene>
<accession>L7KG32</accession>
<proteinExistence type="predicted"/>
<dbReference type="Proteomes" id="UP000010988">
    <property type="component" value="Unassembled WGS sequence"/>
</dbReference>
<keyword evidence="2" id="KW-1185">Reference proteome</keyword>
<evidence type="ECO:0000313" key="1">
    <source>
        <dbReference type="EMBL" id="GAC47554.1"/>
    </source>
</evidence>
<sequence>MIAAAVIALTVLSTIGVGRAQAIPEYPAPDLATSLRCDSANPWPLGPLRIHVDVFTGIRYPSDGLPPPVIELVGTDRAKPGLVDYSMEVTVSWRNLATGRTGVVSAPSRARNISWQIDIHPGSGPVAFVIRQKIGAIAFVPMVNPQFSTCRGTATA</sequence>
<evidence type="ECO:0000313" key="2">
    <source>
        <dbReference type="Proteomes" id="UP000010988"/>
    </source>
</evidence>
<dbReference type="OrthoDB" id="4376121at2"/>
<dbReference type="RefSeq" id="WP_005171102.1">
    <property type="nucleotide sequence ID" value="NZ_BANR01000003.1"/>
</dbReference>